<keyword evidence="3" id="KW-0378">Hydrolase</keyword>
<name>A0A2H0KQ69_9BACT</name>
<dbReference type="Pfam" id="PF01541">
    <property type="entry name" value="GIY-YIG"/>
    <property type="match status" value="1"/>
</dbReference>
<evidence type="ECO:0000256" key="1">
    <source>
        <dbReference type="ARBA" id="ARBA00007435"/>
    </source>
</evidence>
<dbReference type="GO" id="GO:0004519">
    <property type="term" value="F:endonuclease activity"/>
    <property type="evidence" value="ECO:0007669"/>
    <property type="project" value="UniProtKB-KW"/>
</dbReference>
<accession>A0A2H0KQ69</accession>
<dbReference type="EMBL" id="PCVN01000076">
    <property type="protein sequence ID" value="PIQ74293.1"/>
    <property type="molecule type" value="Genomic_DNA"/>
</dbReference>
<dbReference type="InterPro" id="IPR035901">
    <property type="entry name" value="GIY-YIG_endonuc_sf"/>
</dbReference>
<evidence type="ECO:0000259" key="2">
    <source>
        <dbReference type="PROSITE" id="PS50164"/>
    </source>
</evidence>
<reference evidence="3 4" key="1">
    <citation type="submission" date="2017-09" db="EMBL/GenBank/DDBJ databases">
        <title>Depth-based differentiation of microbial function through sediment-hosted aquifers and enrichment of novel symbionts in the deep terrestrial subsurface.</title>
        <authorList>
            <person name="Probst A.J."/>
            <person name="Ladd B."/>
            <person name="Jarett J.K."/>
            <person name="Geller-Mcgrath D.E."/>
            <person name="Sieber C.M."/>
            <person name="Emerson J.B."/>
            <person name="Anantharaman K."/>
            <person name="Thomas B.C."/>
            <person name="Malmstrom R."/>
            <person name="Stieglmeier M."/>
            <person name="Klingl A."/>
            <person name="Woyke T."/>
            <person name="Ryan C.M."/>
            <person name="Banfield J.F."/>
        </authorList>
    </citation>
    <scope>NUCLEOTIDE SEQUENCE [LARGE SCALE GENOMIC DNA]</scope>
    <source>
        <strain evidence="3">CG11_big_fil_rev_8_21_14_0_20_44_10</strain>
    </source>
</reference>
<comment type="caution">
    <text evidence="3">The sequence shown here is derived from an EMBL/GenBank/DDBJ whole genome shotgun (WGS) entry which is preliminary data.</text>
</comment>
<dbReference type="PANTHER" id="PTHR34477:SF5">
    <property type="entry name" value="BSL5627 PROTEIN"/>
    <property type="match status" value="1"/>
</dbReference>
<keyword evidence="3" id="KW-0540">Nuclease</keyword>
<dbReference type="PROSITE" id="PS50164">
    <property type="entry name" value="GIY_YIG"/>
    <property type="match status" value="1"/>
</dbReference>
<evidence type="ECO:0000313" key="3">
    <source>
        <dbReference type="EMBL" id="PIQ74293.1"/>
    </source>
</evidence>
<organism evidence="3 4">
    <name type="scientific">Candidatus Portnoybacteria bacterium CG11_big_fil_rev_8_21_14_0_20_44_10</name>
    <dbReference type="NCBI Taxonomy" id="1974818"/>
    <lineage>
        <taxon>Bacteria</taxon>
        <taxon>Candidatus Portnoyibacteriota</taxon>
    </lineage>
</organism>
<keyword evidence="3" id="KW-0255">Endonuclease</keyword>
<dbReference type="Gene3D" id="3.40.1440.10">
    <property type="entry name" value="GIY-YIG endonuclease"/>
    <property type="match status" value="1"/>
</dbReference>
<evidence type="ECO:0000313" key="4">
    <source>
        <dbReference type="Proteomes" id="UP000231550"/>
    </source>
</evidence>
<comment type="similarity">
    <text evidence="1">Belongs to the UPF0213 family.</text>
</comment>
<dbReference type="Proteomes" id="UP000231550">
    <property type="component" value="Unassembled WGS sequence"/>
</dbReference>
<sequence>MKNQKQYFAYIATNKRNTTLYTGVTNNLYRRMHEHKNSLVEGFSKKYKICKLIFYESFNNVQDAILAEKRIKGWTRQKKINLIKSKNPEFKDLLDD</sequence>
<proteinExistence type="inferred from homology"/>
<dbReference type="SUPFAM" id="SSF82771">
    <property type="entry name" value="GIY-YIG endonuclease"/>
    <property type="match status" value="1"/>
</dbReference>
<protein>
    <submittedName>
        <fullName evidence="3">Endonuclease</fullName>
    </submittedName>
</protein>
<dbReference type="CDD" id="cd10448">
    <property type="entry name" value="GIY-YIG_unchar_3"/>
    <property type="match status" value="1"/>
</dbReference>
<dbReference type="AlphaFoldDB" id="A0A2H0KQ69"/>
<feature type="domain" description="GIY-YIG" evidence="2">
    <location>
        <begin position="5"/>
        <end position="82"/>
    </location>
</feature>
<gene>
    <name evidence="3" type="ORF">COV85_02950</name>
</gene>
<dbReference type="InterPro" id="IPR000305">
    <property type="entry name" value="GIY-YIG_endonuc"/>
</dbReference>
<dbReference type="InterPro" id="IPR050190">
    <property type="entry name" value="UPF0213_domain"/>
</dbReference>
<dbReference type="SMART" id="SM00465">
    <property type="entry name" value="GIYc"/>
    <property type="match status" value="1"/>
</dbReference>
<dbReference type="PANTHER" id="PTHR34477">
    <property type="entry name" value="UPF0213 PROTEIN YHBQ"/>
    <property type="match status" value="1"/>
</dbReference>